<dbReference type="EMBL" id="VTPC01000621">
    <property type="protein sequence ID" value="KAF2905013.1"/>
    <property type="molecule type" value="Genomic_DNA"/>
</dbReference>
<proteinExistence type="predicted"/>
<protein>
    <submittedName>
        <fullName evidence="2">Uncharacterized protein</fullName>
    </submittedName>
</protein>
<keyword evidence="3" id="KW-1185">Reference proteome</keyword>
<evidence type="ECO:0000256" key="1">
    <source>
        <dbReference type="SAM" id="MobiDB-lite"/>
    </source>
</evidence>
<evidence type="ECO:0000313" key="2">
    <source>
        <dbReference type="EMBL" id="KAF2905013.1"/>
    </source>
</evidence>
<sequence length="172" mass="18885">MPGRRGLLSCNWNVGKELLRASDMAGGLLNLSVLNGASAGDVIRPLQDVLNATQNILDCVQHHKSKSVMPNICPFSKKPKCEPVLENPGLNGEHSYESKQHARTTTMNEKEGQRARVSDAEDTTKAAKTLTLIKEEAKGLTGTNYNQASKGKPIHWDSARQNTKERKATEHQ</sequence>
<feature type="compositionally biased region" description="Basic and acidic residues" evidence="1">
    <location>
        <begin position="154"/>
        <end position="172"/>
    </location>
</feature>
<reference evidence="2" key="1">
    <citation type="submission" date="2019-08" db="EMBL/GenBank/DDBJ databases">
        <title>The genome of the North American firefly Photinus pyralis.</title>
        <authorList>
            <consortium name="Photinus pyralis genome working group"/>
            <person name="Fallon T.R."/>
            <person name="Sander Lower S.E."/>
            <person name="Weng J.-K."/>
        </authorList>
    </citation>
    <scope>NUCLEOTIDE SEQUENCE</scope>
    <source>
        <strain evidence="2">TRF0915ILg1</strain>
        <tissue evidence="2">Whole body</tissue>
    </source>
</reference>
<name>A0A8K0DKT9_IGNLU</name>
<feature type="compositionally biased region" description="Basic and acidic residues" evidence="1">
    <location>
        <begin position="108"/>
        <end position="125"/>
    </location>
</feature>
<evidence type="ECO:0000313" key="3">
    <source>
        <dbReference type="Proteomes" id="UP000801492"/>
    </source>
</evidence>
<dbReference type="Proteomes" id="UP000801492">
    <property type="component" value="Unassembled WGS sequence"/>
</dbReference>
<accession>A0A8K0DKT9</accession>
<comment type="caution">
    <text evidence="2">The sequence shown here is derived from an EMBL/GenBank/DDBJ whole genome shotgun (WGS) entry which is preliminary data.</text>
</comment>
<gene>
    <name evidence="2" type="ORF">ILUMI_01160</name>
</gene>
<dbReference type="AlphaFoldDB" id="A0A8K0DKT9"/>
<feature type="region of interest" description="Disordered" evidence="1">
    <location>
        <begin position="88"/>
        <end position="172"/>
    </location>
</feature>
<organism evidence="2 3">
    <name type="scientific">Ignelater luminosus</name>
    <name type="common">Cucubano</name>
    <name type="synonym">Pyrophorus luminosus</name>
    <dbReference type="NCBI Taxonomy" id="2038154"/>
    <lineage>
        <taxon>Eukaryota</taxon>
        <taxon>Metazoa</taxon>
        <taxon>Ecdysozoa</taxon>
        <taxon>Arthropoda</taxon>
        <taxon>Hexapoda</taxon>
        <taxon>Insecta</taxon>
        <taxon>Pterygota</taxon>
        <taxon>Neoptera</taxon>
        <taxon>Endopterygota</taxon>
        <taxon>Coleoptera</taxon>
        <taxon>Polyphaga</taxon>
        <taxon>Elateriformia</taxon>
        <taxon>Elateroidea</taxon>
        <taxon>Elateridae</taxon>
        <taxon>Agrypninae</taxon>
        <taxon>Pyrophorini</taxon>
        <taxon>Ignelater</taxon>
    </lineage>
</organism>